<dbReference type="OrthoDB" id="7457576at2759"/>
<keyword evidence="2" id="KW-1185">Reference proteome</keyword>
<dbReference type="Proteomes" id="UP000838756">
    <property type="component" value="Unassembled WGS sequence"/>
</dbReference>
<organism evidence="1 2">
    <name type="scientific">Pararge aegeria aegeria</name>
    <dbReference type="NCBI Taxonomy" id="348720"/>
    <lineage>
        <taxon>Eukaryota</taxon>
        <taxon>Metazoa</taxon>
        <taxon>Ecdysozoa</taxon>
        <taxon>Arthropoda</taxon>
        <taxon>Hexapoda</taxon>
        <taxon>Insecta</taxon>
        <taxon>Pterygota</taxon>
        <taxon>Neoptera</taxon>
        <taxon>Endopterygota</taxon>
        <taxon>Lepidoptera</taxon>
        <taxon>Glossata</taxon>
        <taxon>Ditrysia</taxon>
        <taxon>Papilionoidea</taxon>
        <taxon>Nymphalidae</taxon>
        <taxon>Satyrinae</taxon>
        <taxon>Satyrini</taxon>
        <taxon>Parargina</taxon>
        <taxon>Pararge</taxon>
    </lineage>
</organism>
<name>A0A8S4R8N1_9NEOP</name>
<sequence>MQQDVFMCFIDYEKGFDRVKHDRLGALLRNIGLDGKDLRIVRNLYYNQKATVRIEGEVSKEVDRKEFDKAVFCLLCFLIYIRRQSWQHWTT</sequence>
<evidence type="ECO:0000313" key="1">
    <source>
        <dbReference type="EMBL" id="CAH2233182.1"/>
    </source>
</evidence>
<dbReference type="EMBL" id="CAKXAJ010024946">
    <property type="protein sequence ID" value="CAH2233182.1"/>
    <property type="molecule type" value="Genomic_DNA"/>
</dbReference>
<proteinExistence type="predicted"/>
<gene>
    <name evidence="1" type="primary">jg13114</name>
    <name evidence="1" type="ORF">PAEG_LOCUS11308</name>
</gene>
<accession>A0A8S4R8N1</accession>
<protein>
    <submittedName>
        <fullName evidence="1">Jg13114 protein</fullName>
    </submittedName>
</protein>
<comment type="caution">
    <text evidence="1">The sequence shown here is derived from an EMBL/GenBank/DDBJ whole genome shotgun (WGS) entry which is preliminary data.</text>
</comment>
<dbReference type="AlphaFoldDB" id="A0A8S4R8N1"/>
<reference evidence="1" key="1">
    <citation type="submission" date="2022-03" db="EMBL/GenBank/DDBJ databases">
        <authorList>
            <person name="Lindestad O."/>
        </authorList>
    </citation>
    <scope>NUCLEOTIDE SEQUENCE</scope>
</reference>
<evidence type="ECO:0000313" key="2">
    <source>
        <dbReference type="Proteomes" id="UP000838756"/>
    </source>
</evidence>